<organism evidence="2 3">
    <name type="scientific">Elaeophora elaphi</name>
    <dbReference type="NCBI Taxonomy" id="1147741"/>
    <lineage>
        <taxon>Eukaryota</taxon>
        <taxon>Metazoa</taxon>
        <taxon>Ecdysozoa</taxon>
        <taxon>Nematoda</taxon>
        <taxon>Chromadorea</taxon>
        <taxon>Rhabditida</taxon>
        <taxon>Spirurina</taxon>
        <taxon>Spiruromorpha</taxon>
        <taxon>Filarioidea</taxon>
        <taxon>Onchocercidae</taxon>
        <taxon>Elaeophora</taxon>
    </lineage>
</organism>
<dbReference type="AlphaFoldDB" id="A0A0R3RPZ6"/>
<feature type="region of interest" description="Disordered" evidence="1">
    <location>
        <begin position="138"/>
        <end position="160"/>
    </location>
</feature>
<dbReference type="WBParaSite" id="EEL_0000370901-mRNA-1">
    <property type="protein sequence ID" value="EEL_0000370901-mRNA-1"/>
    <property type="gene ID" value="EEL_0000370901"/>
</dbReference>
<evidence type="ECO:0000313" key="2">
    <source>
        <dbReference type="Proteomes" id="UP000050640"/>
    </source>
</evidence>
<evidence type="ECO:0000256" key="1">
    <source>
        <dbReference type="SAM" id="MobiDB-lite"/>
    </source>
</evidence>
<protein>
    <submittedName>
        <fullName evidence="3">Uncharacterized protein</fullName>
    </submittedName>
</protein>
<name>A0A0R3RPZ6_9BILA</name>
<sequence>MNFGGSIINNAKSVYDSAGYDGLSLSGNSVSGDSVRPWFRGDTANSKINNKYGSLPFTEYGDRGYGSDYNLMQPIRRSGIDTLLSTFLGPSFFGQTTLPPPINLANFFKPDYHQIENYHATGGSNIDRLINLLRRSGAQRATPNPDSSPNLLQTIFGRKR</sequence>
<keyword evidence="2" id="KW-1185">Reference proteome</keyword>
<feature type="compositionally biased region" description="Polar residues" evidence="1">
    <location>
        <begin position="139"/>
        <end position="153"/>
    </location>
</feature>
<accession>A0A0R3RPZ6</accession>
<dbReference type="Proteomes" id="UP000050640">
    <property type="component" value="Unplaced"/>
</dbReference>
<proteinExistence type="predicted"/>
<reference evidence="3" key="1">
    <citation type="submission" date="2017-02" db="UniProtKB">
        <authorList>
            <consortium name="WormBaseParasite"/>
        </authorList>
    </citation>
    <scope>IDENTIFICATION</scope>
</reference>
<evidence type="ECO:0000313" key="3">
    <source>
        <dbReference type="WBParaSite" id="EEL_0000370901-mRNA-1"/>
    </source>
</evidence>